<comment type="subcellular location">
    <subcellularLocation>
        <location evidence="1">Membrane</location>
        <topology evidence="1">Multi-pass membrane protein</topology>
    </subcellularLocation>
</comment>
<dbReference type="EC" id="4.2.1.134" evidence="4"/>
<name>A0AAD1XBN0_EUPCR</name>
<keyword evidence="8 13" id="KW-1133">Transmembrane helix</keyword>
<feature type="transmembrane region" description="Helical" evidence="13">
    <location>
        <begin position="6"/>
        <end position="27"/>
    </location>
</feature>
<feature type="transmembrane region" description="Helical" evidence="13">
    <location>
        <begin position="170"/>
        <end position="192"/>
    </location>
</feature>
<evidence type="ECO:0000256" key="5">
    <source>
        <dbReference type="ARBA" id="ARBA00022516"/>
    </source>
</evidence>
<reference evidence="14" key="1">
    <citation type="submission" date="2023-07" db="EMBL/GenBank/DDBJ databases">
        <authorList>
            <consortium name="AG Swart"/>
            <person name="Singh M."/>
            <person name="Singh A."/>
            <person name="Seah K."/>
            <person name="Emmerich C."/>
        </authorList>
    </citation>
    <scope>NUCLEOTIDE SEQUENCE</scope>
    <source>
        <strain evidence="14">DP1</strain>
    </source>
</reference>
<evidence type="ECO:0000313" key="15">
    <source>
        <dbReference type="Proteomes" id="UP001295684"/>
    </source>
</evidence>
<feature type="transmembrane region" description="Helical" evidence="13">
    <location>
        <begin position="48"/>
        <end position="65"/>
    </location>
</feature>
<feature type="transmembrane region" description="Helical" evidence="13">
    <location>
        <begin position="140"/>
        <end position="158"/>
    </location>
</feature>
<dbReference type="GO" id="GO:0006633">
    <property type="term" value="P:fatty acid biosynthetic process"/>
    <property type="evidence" value="ECO:0007669"/>
    <property type="project" value="UniProtKB-KW"/>
</dbReference>
<evidence type="ECO:0000256" key="13">
    <source>
        <dbReference type="SAM" id="Phobius"/>
    </source>
</evidence>
<keyword evidence="9" id="KW-0443">Lipid metabolism</keyword>
<evidence type="ECO:0000256" key="3">
    <source>
        <dbReference type="ARBA" id="ARBA00007811"/>
    </source>
</evidence>
<keyword evidence="6 13" id="KW-0812">Transmembrane</keyword>
<comment type="similarity">
    <text evidence="3">Belongs to the very long-chain fatty acids dehydratase HACD family.</text>
</comment>
<accession>A0AAD1XBN0</accession>
<evidence type="ECO:0000256" key="12">
    <source>
        <dbReference type="ARBA" id="ARBA00023239"/>
    </source>
</evidence>
<evidence type="ECO:0000256" key="8">
    <source>
        <dbReference type="ARBA" id="ARBA00022989"/>
    </source>
</evidence>
<keyword evidence="5" id="KW-0444">Lipid biosynthesis</keyword>
<evidence type="ECO:0000256" key="11">
    <source>
        <dbReference type="ARBA" id="ARBA00023160"/>
    </source>
</evidence>
<evidence type="ECO:0000256" key="1">
    <source>
        <dbReference type="ARBA" id="ARBA00004141"/>
    </source>
</evidence>
<dbReference type="Pfam" id="PF04387">
    <property type="entry name" value="PTPLA"/>
    <property type="match status" value="1"/>
</dbReference>
<keyword evidence="10 13" id="KW-0472">Membrane</keyword>
<dbReference type="GO" id="GO:0102158">
    <property type="term" value="F:very-long-chain (3R)-3-hydroxyacyl-CoA dehydratase activity"/>
    <property type="evidence" value="ECO:0007669"/>
    <property type="project" value="UniProtKB-EC"/>
</dbReference>
<protein>
    <recommendedName>
        <fullName evidence="4">very-long-chain (3R)-3-hydroxyacyl-CoA dehydratase</fullName>
        <ecNumber evidence="4">4.2.1.134</ecNumber>
    </recommendedName>
</protein>
<evidence type="ECO:0000256" key="2">
    <source>
        <dbReference type="ARBA" id="ARBA00005194"/>
    </source>
</evidence>
<comment type="pathway">
    <text evidence="2">Lipid metabolism; fatty acid biosynthesis.</text>
</comment>
<dbReference type="EMBL" id="CAMPGE010011531">
    <property type="protein sequence ID" value="CAI2370359.1"/>
    <property type="molecule type" value="Genomic_DNA"/>
</dbReference>
<dbReference type="GO" id="GO:0016020">
    <property type="term" value="C:membrane"/>
    <property type="evidence" value="ECO:0007669"/>
    <property type="project" value="UniProtKB-SubCell"/>
</dbReference>
<comment type="caution">
    <text evidence="14">The sequence shown here is derived from an EMBL/GenBank/DDBJ whole genome shotgun (WGS) entry which is preliminary data.</text>
</comment>
<organism evidence="14 15">
    <name type="scientific">Euplotes crassus</name>
    <dbReference type="NCBI Taxonomy" id="5936"/>
    <lineage>
        <taxon>Eukaryota</taxon>
        <taxon>Sar</taxon>
        <taxon>Alveolata</taxon>
        <taxon>Ciliophora</taxon>
        <taxon>Intramacronucleata</taxon>
        <taxon>Spirotrichea</taxon>
        <taxon>Hypotrichia</taxon>
        <taxon>Euplotida</taxon>
        <taxon>Euplotidae</taxon>
        <taxon>Moneuplotes</taxon>
    </lineage>
</organism>
<evidence type="ECO:0000256" key="7">
    <source>
        <dbReference type="ARBA" id="ARBA00022832"/>
    </source>
</evidence>
<evidence type="ECO:0000256" key="9">
    <source>
        <dbReference type="ARBA" id="ARBA00023098"/>
    </source>
</evidence>
<evidence type="ECO:0000313" key="14">
    <source>
        <dbReference type="EMBL" id="CAI2370359.1"/>
    </source>
</evidence>
<evidence type="ECO:0000256" key="10">
    <source>
        <dbReference type="ARBA" id="ARBA00023136"/>
    </source>
</evidence>
<keyword evidence="15" id="KW-1185">Reference proteome</keyword>
<dbReference type="InterPro" id="IPR007482">
    <property type="entry name" value="Tyr_Pase-like_PTPLA"/>
</dbReference>
<dbReference type="AlphaFoldDB" id="A0AAD1XBN0"/>
<feature type="transmembrane region" description="Helical" evidence="13">
    <location>
        <begin position="85"/>
        <end position="104"/>
    </location>
</feature>
<dbReference type="Proteomes" id="UP001295684">
    <property type="component" value="Unassembled WGS sequence"/>
</dbReference>
<proteinExistence type="inferred from homology"/>
<keyword evidence="7" id="KW-0276">Fatty acid metabolism</keyword>
<gene>
    <name evidence="14" type="ORF">ECRASSUSDP1_LOCUS11670</name>
</gene>
<sequence>MFYLVLYNFISLFLCFTLVMKVLSHCVENEINIWHYDQFGKAYSMDKYWFIALEMIQFVDVIHHINGISKLRPHVFMHHLTTTWMLWFVVEMSPNHYINFYWMAIRVIERIIKHVYNVYIAMGLRFELVWLDYFRFSSFYVLYPLELLCSYAVIYHLYPDIRKLFEYDLGGFTLDYGVCIFMYIGISIPNFLNTFHYLNNKKKQLLGLYSEKVAKED</sequence>
<keyword evidence="11" id="KW-0275">Fatty acid biosynthesis</keyword>
<evidence type="ECO:0000256" key="6">
    <source>
        <dbReference type="ARBA" id="ARBA00022692"/>
    </source>
</evidence>
<keyword evidence="12" id="KW-0456">Lyase</keyword>
<evidence type="ECO:0000256" key="4">
    <source>
        <dbReference type="ARBA" id="ARBA00013122"/>
    </source>
</evidence>